<feature type="transmembrane region" description="Helical" evidence="5">
    <location>
        <begin position="257"/>
        <end position="274"/>
    </location>
</feature>
<accession>A0ABT9QZU0</accession>
<dbReference type="InterPro" id="IPR036259">
    <property type="entry name" value="MFS_trans_sf"/>
</dbReference>
<sequence>MDRGSGRGRRTLLAVVCAVAVSTIYAAQPVLERMGTDLGLSAGGLGWVVGVGQLGYLAGLILLVPLGDLLDRRRLMACHLTLAALGTGLVAVTEQPAVALIGLAVAGVFAVVVQIAVAYAAATSAAPERGRDIGVVTSGVVIGILGGRVLAGLLADLAGWRGIYLTLTILSLALAAAVLAVLPPDARRSPRDRDGRRGGARRYARAIGTVGRLTATDRLFRGRALIAFFLFASFGTLWSGIALPLSAERWQLSTTQIGLFGLAGLAGALGAARAGRWADRGRSGSVTGWSLAVLIASWGLTALTGHSLWSLGAGIVLLDFAVQAVHVTSQQLITAARPDRASGTIGAYMVFYSLGSGLGAVTTTWAYDAAGWAAASVLGAGYATAALVIWALHRRPHGDIGTGELTATENTMTTP</sequence>
<feature type="domain" description="Major facilitator superfamily (MFS) profile" evidence="6">
    <location>
        <begin position="1"/>
        <end position="397"/>
    </location>
</feature>
<protein>
    <submittedName>
        <fullName evidence="7">MFS family arabinose efflux permease</fullName>
    </submittedName>
</protein>
<keyword evidence="4 5" id="KW-0472">Membrane</keyword>
<feature type="transmembrane region" description="Helical" evidence="5">
    <location>
        <begin position="75"/>
        <end position="92"/>
    </location>
</feature>
<feature type="transmembrane region" description="Helical" evidence="5">
    <location>
        <begin position="286"/>
        <end position="305"/>
    </location>
</feature>
<dbReference type="PANTHER" id="PTHR42910:SF1">
    <property type="entry name" value="MAJOR FACILITATOR SUPERFAMILY (MFS) PROFILE DOMAIN-CONTAINING PROTEIN"/>
    <property type="match status" value="1"/>
</dbReference>
<evidence type="ECO:0000259" key="6">
    <source>
        <dbReference type="PROSITE" id="PS50850"/>
    </source>
</evidence>
<feature type="transmembrane region" description="Helical" evidence="5">
    <location>
        <begin position="372"/>
        <end position="392"/>
    </location>
</feature>
<keyword evidence="8" id="KW-1185">Reference proteome</keyword>
<evidence type="ECO:0000256" key="1">
    <source>
        <dbReference type="ARBA" id="ARBA00004651"/>
    </source>
</evidence>
<dbReference type="PANTHER" id="PTHR42910">
    <property type="entry name" value="TRANSPORTER SCO4007-RELATED"/>
    <property type="match status" value="1"/>
</dbReference>
<comment type="subcellular location">
    <subcellularLocation>
        <location evidence="1">Cell membrane</location>
        <topology evidence="1">Multi-pass membrane protein</topology>
    </subcellularLocation>
</comment>
<feature type="transmembrane region" description="Helical" evidence="5">
    <location>
        <begin position="133"/>
        <end position="151"/>
    </location>
</feature>
<dbReference type="PROSITE" id="PS50850">
    <property type="entry name" value="MFS"/>
    <property type="match status" value="1"/>
</dbReference>
<evidence type="ECO:0000256" key="4">
    <source>
        <dbReference type="ARBA" id="ARBA00023136"/>
    </source>
</evidence>
<feature type="transmembrane region" description="Helical" evidence="5">
    <location>
        <begin position="224"/>
        <end position="245"/>
    </location>
</feature>
<evidence type="ECO:0000256" key="5">
    <source>
        <dbReference type="SAM" id="Phobius"/>
    </source>
</evidence>
<evidence type="ECO:0000313" key="8">
    <source>
        <dbReference type="Proteomes" id="UP001230426"/>
    </source>
</evidence>
<dbReference type="SUPFAM" id="SSF103473">
    <property type="entry name" value="MFS general substrate transporter"/>
    <property type="match status" value="1"/>
</dbReference>
<feature type="transmembrane region" description="Helical" evidence="5">
    <location>
        <begin position="42"/>
        <end position="63"/>
    </location>
</feature>
<feature type="transmembrane region" description="Helical" evidence="5">
    <location>
        <begin position="163"/>
        <end position="182"/>
    </location>
</feature>
<dbReference type="Proteomes" id="UP001230426">
    <property type="component" value="Unassembled WGS sequence"/>
</dbReference>
<keyword evidence="2 5" id="KW-0812">Transmembrane</keyword>
<feature type="transmembrane region" description="Helical" evidence="5">
    <location>
        <begin position="98"/>
        <end position="121"/>
    </location>
</feature>
<gene>
    <name evidence="7" type="ORF">J2S55_001328</name>
</gene>
<organism evidence="7 8">
    <name type="scientific">Streptosporangium brasiliense</name>
    <dbReference type="NCBI Taxonomy" id="47480"/>
    <lineage>
        <taxon>Bacteria</taxon>
        <taxon>Bacillati</taxon>
        <taxon>Actinomycetota</taxon>
        <taxon>Actinomycetes</taxon>
        <taxon>Streptosporangiales</taxon>
        <taxon>Streptosporangiaceae</taxon>
        <taxon>Streptosporangium</taxon>
    </lineage>
</organism>
<evidence type="ECO:0000313" key="7">
    <source>
        <dbReference type="EMBL" id="MDP9862069.1"/>
    </source>
</evidence>
<dbReference type="Pfam" id="PF07690">
    <property type="entry name" value="MFS_1"/>
    <property type="match status" value="1"/>
</dbReference>
<dbReference type="EMBL" id="JAUSRB010000001">
    <property type="protein sequence ID" value="MDP9862069.1"/>
    <property type="molecule type" value="Genomic_DNA"/>
</dbReference>
<dbReference type="RefSeq" id="WP_306858065.1">
    <property type="nucleotide sequence ID" value="NZ_JAUSRB010000001.1"/>
</dbReference>
<reference evidence="7 8" key="1">
    <citation type="submission" date="2023-07" db="EMBL/GenBank/DDBJ databases">
        <title>Sequencing the genomes of 1000 actinobacteria strains.</title>
        <authorList>
            <person name="Klenk H.-P."/>
        </authorList>
    </citation>
    <scope>NUCLEOTIDE SEQUENCE [LARGE SCALE GENOMIC DNA]</scope>
    <source>
        <strain evidence="7 8">DSM 44109</strain>
    </source>
</reference>
<dbReference type="InterPro" id="IPR020846">
    <property type="entry name" value="MFS_dom"/>
</dbReference>
<feature type="transmembrane region" description="Helical" evidence="5">
    <location>
        <begin position="345"/>
        <end position="366"/>
    </location>
</feature>
<evidence type="ECO:0000256" key="3">
    <source>
        <dbReference type="ARBA" id="ARBA00022989"/>
    </source>
</evidence>
<proteinExistence type="predicted"/>
<dbReference type="Gene3D" id="1.20.1250.20">
    <property type="entry name" value="MFS general substrate transporter like domains"/>
    <property type="match status" value="1"/>
</dbReference>
<comment type="caution">
    <text evidence="7">The sequence shown here is derived from an EMBL/GenBank/DDBJ whole genome shotgun (WGS) entry which is preliminary data.</text>
</comment>
<dbReference type="InterPro" id="IPR011701">
    <property type="entry name" value="MFS"/>
</dbReference>
<evidence type="ECO:0000256" key="2">
    <source>
        <dbReference type="ARBA" id="ARBA00022692"/>
    </source>
</evidence>
<feature type="transmembrane region" description="Helical" evidence="5">
    <location>
        <begin position="311"/>
        <end position="333"/>
    </location>
</feature>
<keyword evidence="3 5" id="KW-1133">Transmembrane helix</keyword>
<name>A0ABT9QZU0_9ACTN</name>